<keyword evidence="1" id="KW-0233">DNA recombination</keyword>
<organism evidence="3">
    <name type="scientific">Leptotrichia rugosa</name>
    <dbReference type="NCBI Taxonomy" id="3239302"/>
    <lineage>
        <taxon>Bacteria</taxon>
        <taxon>Fusobacteriati</taxon>
        <taxon>Fusobacteriota</taxon>
        <taxon>Fusobacteriia</taxon>
        <taxon>Fusobacteriales</taxon>
        <taxon>Leptotrichiaceae</taxon>
        <taxon>Leptotrichia</taxon>
    </lineage>
</organism>
<protein>
    <submittedName>
        <fullName evidence="3">Tyrosine-type recombinase/integrase</fullName>
    </submittedName>
</protein>
<dbReference type="PROSITE" id="PS51898">
    <property type="entry name" value="TYR_RECOMBINASE"/>
    <property type="match status" value="1"/>
</dbReference>
<keyword evidence="3" id="KW-0614">Plasmid</keyword>
<dbReference type="CDD" id="cd00397">
    <property type="entry name" value="DNA_BRE_C"/>
    <property type="match status" value="1"/>
</dbReference>
<evidence type="ECO:0000256" key="1">
    <source>
        <dbReference type="ARBA" id="ARBA00023172"/>
    </source>
</evidence>
<dbReference type="GO" id="GO:0015074">
    <property type="term" value="P:DNA integration"/>
    <property type="evidence" value="ECO:0007669"/>
    <property type="project" value="InterPro"/>
</dbReference>
<dbReference type="InterPro" id="IPR013762">
    <property type="entry name" value="Integrase-like_cat_sf"/>
</dbReference>
<accession>A0AB39VKV3</accession>
<dbReference type="EMBL" id="CP165645">
    <property type="protein sequence ID" value="XDU67875.1"/>
    <property type="molecule type" value="Genomic_DNA"/>
</dbReference>
<evidence type="ECO:0000313" key="3">
    <source>
        <dbReference type="EMBL" id="XDU67875.1"/>
    </source>
</evidence>
<sequence>MNDIIIPDQNDIILPDEEKEEKVKYLTESDVKRVIENAKPCYKVVFSLLYELGARINEVLNLKYSDIKKINYKGKNLVIARLNNSKQKMKDYKEIVISPQLYALLLEQQVQLGLTGKDYIARNSKKGRASENHTNRYMKQLFEALGIDKKYAHTHVFRHSRAVHLLNAGLSLVELKKVLGHKNINNTLIYTNLSFSDINSKIIKLNSILE</sequence>
<dbReference type="PANTHER" id="PTHR30349:SF64">
    <property type="entry name" value="PROPHAGE INTEGRASE INTD-RELATED"/>
    <property type="match status" value="1"/>
</dbReference>
<dbReference type="GO" id="GO:0006310">
    <property type="term" value="P:DNA recombination"/>
    <property type="evidence" value="ECO:0007669"/>
    <property type="project" value="UniProtKB-KW"/>
</dbReference>
<dbReference type="InterPro" id="IPR011010">
    <property type="entry name" value="DNA_brk_join_enz"/>
</dbReference>
<dbReference type="InterPro" id="IPR002104">
    <property type="entry name" value="Integrase_catalytic"/>
</dbReference>
<dbReference type="SUPFAM" id="SSF56349">
    <property type="entry name" value="DNA breaking-rejoining enzymes"/>
    <property type="match status" value="1"/>
</dbReference>
<gene>
    <name evidence="3" type="ORF">AB8B22_10835</name>
</gene>
<dbReference type="PANTHER" id="PTHR30349">
    <property type="entry name" value="PHAGE INTEGRASE-RELATED"/>
    <property type="match status" value="1"/>
</dbReference>
<dbReference type="KEGG" id="lrug:AB8B22_10835"/>
<proteinExistence type="predicted"/>
<dbReference type="Pfam" id="PF00589">
    <property type="entry name" value="Phage_integrase"/>
    <property type="match status" value="1"/>
</dbReference>
<dbReference type="GO" id="GO:0003677">
    <property type="term" value="F:DNA binding"/>
    <property type="evidence" value="ECO:0007669"/>
    <property type="project" value="InterPro"/>
</dbReference>
<reference evidence="3" key="1">
    <citation type="submission" date="2024-07" db="EMBL/GenBank/DDBJ databases">
        <authorList>
            <person name="Li X.-J."/>
            <person name="Wang X."/>
        </authorList>
    </citation>
    <scope>NUCLEOTIDE SEQUENCE</scope>
    <source>
        <strain evidence="3">HSP-334</strain>
        <plasmid evidence="3">unnamed1</plasmid>
    </source>
</reference>
<evidence type="ECO:0000259" key="2">
    <source>
        <dbReference type="PROSITE" id="PS51898"/>
    </source>
</evidence>
<name>A0AB39VKV3_9FUSO</name>
<geneLocation type="plasmid" evidence="3">
    <name>unnamed1</name>
</geneLocation>
<dbReference type="InterPro" id="IPR050090">
    <property type="entry name" value="Tyrosine_recombinase_XerCD"/>
</dbReference>
<dbReference type="RefSeq" id="WP_369711990.1">
    <property type="nucleotide sequence ID" value="NZ_CP165645.1"/>
</dbReference>
<dbReference type="Gene3D" id="1.10.443.10">
    <property type="entry name" value="Intergrase catalytic core"/>
    <property type="match status" value="1"/>
</dbReference>
<feature type="domain" description="Tyr recombinase" evidence="2">
    <location>
        <begin position="21"/>
        <end position="203"/>
    </location>
</feature>
<dbReference type="AlphaFoldDB" id="A0AB39VKV3"/>